<evidence type="ECO:0000313" key="2">
    <source>
        <dbReference type="EMBL" id="MBK0421465.1"/>
    </source>
</evidence>
<evidence type="ECO:0000256" key="1">
    <source>
        <dbReference type="SAM" id="Phobius"/>
    </source>
</evidence>
<comment type="caution">
    <text evidence="2">The sequence shown here is derived from an EMBL/GenBank/DDBJ whole genome shotgun (WGS) entry which is preliminary data.</text>
</comment>
<evidence type="ECO:0000313" key="3">
    <source>
        <dbReference type="Proteomes" id="UP000618733"/>
    </source>
</evidence>
<keyword evidence="3" id="KW-1185">Reference proteome</keyword>
<sequence length="169" mass="18805">MLNESLIATNIPLVCENCAAGIDWSTILLSLLASVIGGGIAIAAQHYESNRSLKRDYEHRLDTELAEYVRVVQRWVGMMQAKGPVDGTDLLSLDEIQAHAHSSWLISRGEDAEVLRELVHTLGRTRDVADPEQRVIDVRTTSTILRAWRNEGHDRAKAIERLIGVAARD</sequence>
<feature type="transmembrane region" description="Helical" evidence="1">
    <location>
        <begin position="27"/>
        <end position="47"/>
    </location>
</feature>
<dbReference type="EMBL" id="JAEHOI010000004">
    <property type="protein sequence ID" value="MBK0421465.1"/>
    <property type="molecule type" value="Genomic_DNA"/>
</dbReference>
<dbReference type="Proteomes" id="UP000618733">
    <property type="component" value="Unassembled WGS sequence"/>
</dbReference>
<reference evidence="2" key="1">
    <citation type="submission" date="2020-12" db="EMBL/GenBank/DDBJ databases">
        <title>Leucobacter sp. CAS2, isolated from Chromium sludge.</title>
        <authorList>
            <person name="Xu Z."/>
        </authorList>
    </citation>
    <scope>NUCLEOTIDE SEQUENCE</scope>
    <source>
        <strain evidence="2">CSA2</strain>
    </source>
</reference>
<keyword evidence="1" id="KW-1133">Transmembrane helix</keyword>
<dbReference type="RefSeq" id="WP_200131676.1">
    <property type="nucleotide sequence ID" value="NZ_JAEHOI010000004.1"/>
</dbReference>
<accession>A0A934QCT6</accession>
<protein>
    <recommendedName>
        <fullName evidence="4">DUF4760 domain-containing protein</fullName>
    </recommendedName>
</protein>
<gene>
    <name evidence="2" type="ORF">JD292_05185</name>
</gene>
<evidence type="ECO:0008006" key="4">
    <source>
        <dbReference type="Google" id="ProtNLM"/>
    </source>
</evidence>
<keyword evidence="1" id="KW-0812">Transmembrane</keyword>
<proteinExistence type="predicted"/>
<name>A0A934QCT6_9MICO</name>
<dbReference type="AlphaFoldDB" id="A0A934QCT6"/>
<keyword evidence="1" id="KW-0472">Membrane</keyword>
<organism evidence="2 3">
    <name type="scientific">Leucobacter edaphi</name>
    <dbReference type="NCBI Taxonomy" id="2796472"/>
    <lineage>
        <taxon>Bacteria</taxon>
        <taxon>Bacillati</taxon>
        <taxon>Actinomycetota</taxon>
        <taxon>Actinomycetes</taxon>
        <taxon>Micrococcales</taxon>
        <taxon>Microbacteriaceae</taxon>
        <taxon>Leucobacter</taxon>
    </lineage>
</organism>